<gene>
    <name evidence="8" type="primary">yclI</name>
    <name evidence="8" type="ORF">CM83_12652</name>
</gene>
<keyword evidence="2" id="KW-1003">Cell membrane</keyword>
<evidence type="ECO:0000259" key="7">
    <source>
        <dbReference type="Pfam" id="PF02687"/>
    </source>
</evidence>
<evidence type="ECO:0000256" key="5">
    <source>
        <dbReference type="ARBA" id="ARBA00023136"/>
    </source>
</evidence>
<protein>
    <submittedName>
        <fullName evidence="8">Putative ABC transporter permease yclI</fullName>
    </submittedName>
</protein>
<dbReference type="EMBL" id="GBHO01039400">
    <property type="protein sequence ID" value="JAG04204.1"/>
    <property type="molecule type" value="Transcribed_RNA"/>
</dbReference>
<dbReference type="AlphaFoldDB" id="A0A0A9W8V0"/>
<dbReference type="Pfam" id="PF02687">
    <property type="entry name" value="FtsX"/>
    <property type="match status" value="1"/>
</dbReference>
<feature type="transmembrane region" description="Helical" evidence="6">
    <location>
        <begin position="66"/>
        <end position="93"/>
    </location>
</feature>
<feature type="transmembrane region" description="Helical" evidence="6">
    <location>
        <begin position="36"/>
        <end position="54"/>
    </location>
</feature>
<evidence type="ECO:0000313" key="8">
    <source>
        <dbReference type="EMBL" id="JAG04204.1"/>
    </source>
</evidence>
<proteinExistence type="predicted"/>
<keyword evidence="3 6" id="KW-0812">Transmembrane</keyword>
<feature type="domain" description="ABC3 transporter permease C-terminal" evidence="7">
    <location>
        <begin position="73"/>
        <end position="136"/>
    </location>
</feature>
<reference evidence="8" key="2">
    <citation type="submission" date="2014-07" db="EMBL/GenBank/DDBJ databases">
        <authorList>
            <person name="Hull J."/>
        </authorList>
    </citation>
    <scope>NUCLEOTIDE SEQUENCE</scope>
</reference>
<dbReference type="PANTHER" id="PTHR32522">
    <property type="match status" value="1"/>
</dbReference>
<evidence type="ECO:0000256" key="3">
    <source>
        <dbReference type="ARBA" id="ARBA00022692"/>
    </source>
</evidence>
<accession>A0A0A9W8V0</accession>
<keyword evidence="5 6" id="KW-0472">Membrane</keyword>
<keyword evidence="4 6" id="KW-1133">Transmembrane helix</keyword>
<evidence type="ECO:0000256" key="4">
    <source>
        <dbReference type="ARBA" id="ARBA00022989"/>
    </source>
</evidence>
<dbReference type="InterPro" id="IPR003838">
    <property type="entry name" value="ABC3_permease_C"/>
</dbReference>
<sequence length="137" mass="15749">MSNYAMMVPIVLNGRYDMYYDSIHDRNRAMTHKTNSLFEAIGINANVTVTYPLIEYMETFDTFRALLTAMFIVLVIGSVFLAGILVFALLRINSEERQFEMAMFRAQGMPKQRLIFVFLCQTLFFTLPGVTFGILFA</sequence>
<evidence type="ECO:0000256" key="2">
    <source>
        <dbReference type="ARBA" id="ARBA00022475"/>
    </source>
</evidence>
<dbReference type="PANTHER" id="PTHR32522:SF5">
    <property type="entry name" value="ABC3 TRANSPORTER PERMEASE PROTEIN DOMAIN-CONTAINING PROTEIN"/>
    <property type="match status" value="1"/>
</dbReference>
<comment type="subcellular location">
    <subcellularLocation>
        <location evidence="1">Cell membrane</location>
        <topology evidence="1">Multi-pass membrane protein</topology>
    </subcellularLocation>
</comment>
<feature type="transmembrane region" description="Helical" evidence="6">
    <location>
        <begin position="114"/>
        <end position="136"/>
    </location>
</feature>
<evidence type="ECO:0000256" key="6">
    <source>
        <dbReference type="SAM" id="Phobius"/>
    </source>
</evidence>
<reference evidence="8" key="1">
    <citation type="journal article" date="2014" name="PLoS ONE">
        <title>Transcriptome-Based Identification of ABC Transporters in the Western Tarnished Plant Bug Lygus hesperus.</title>
        <authorList>
            <person name="Hull J.J."/>
            <person name="Chaney K."/>
            <person name="Geib S.M."/>
            <person name="Fabrick J.A."/>
            <person name="Brent C.S."/>
            <person name="Walsh D."/>
            <person name="Lavine L.C."/>
        </authorList>
    </citation>
    <scope>NUCLEOTIDE SEQUENCE</scope>
</reference>
<evidence type="ECO:0000256" key="1">
    <source>
        <dbReference type="ARBA" id="ARBA00004651"/>
    </source>
</evidence>
<dbReference type="GO" id="GO:0005886">
    <property type="term" value="C:plasma membrane"/>
    <property type="evidence" value="ECO:0007669"/>
    <property type="project" value="UniProtKB-SubCell"/>
</dbReference>
<organism evidence="8">
    <name type="scientific">Lygus hesperus</name>
    <name type="common">Western plant bug</name>
    <dbReference type="NCBI Taxonomy" id="30085"/>
    <lineage>
        <taxon>Eukaryota</taxon>
        <taxon>Metazoa</taxon>
        <taxon>Ecdysozoa</taxon>
        <taxon>Arthropoda</taxon>
        <taxon>Hexapoda</taxon>
        <taxon>Insecta</taxon>
        <taxon>Pterygota</taxon>
        <taxon>Neoptera</taxon>
        <taxon>Paraneoptera</taxon>
        <taxon>Hemiptera</taxon>
        <taxon>Heteroptera</taxon>
        <taxon>Panheteroptera</taxon>
        <taxon>Cimicomorpha</taxon>
        <taxon>Miridae</taxon>
        <taxon>Mirini</taxon>
        <taxon>Lygus</taxon>
    </lineage>
</organism>
<name>A0A0A9W8V0_LYGHE</name>